<evidence type="ECO:0000313" key="5">
    <source>
        <dbReference type="Proteomes" id="UP000215043"/>
    </source>
</evidence>
<name>A0A099D6L8_9ACTN</name>
<proteinExistence type="predicted"/>
<evidence type="ECO:0000256" key="1">
    <source>
        <dbReference type="SAM" id="MobiDB-lite"/>
    </source>
</evidence>
<evidence type="ECO:0000313" key="3">
    <source>
        <dbReference type="EMBL" id="KGI81669.1"/>
    </source>
</evidence>
<reference evidence="2 5" key="2">
    <citation type="submission" date="2017-08" db="EMBL/GenBank/DDBJ databases">
        <title>The complete genome sequence of moderately halophilic actinomycete Actinopolyspora erythraea YIM 90600, the producer of novel erythromycin, novel actinopolysporins A-C and tubercidin.</title>
        <authorList>
            <person name="Yin M."/>
            <person name="Tang S."/>
        </authorList>
    </citation>
    <scope>NUCLEOTIDE SEQUENCE [LARGE SCALE GENOMIC DNA]</scope>
    <source>
        <strain evidence="2 5">YIM 90600</strain>
    </source>
</reference>
<protein>
    <submittedName>
        <fullName evidence="2">Uncharacterized protein</fullName>
    </submittedName>
</protein>
<reference evidence="3 4" key="1">
    <citation type="journal article" date="2014" name="PLoS ONE">
        <title>Identification and Characterization of a New Erythromycin Biosynthetic Gene Cluster in Actinopolyspora erythraea YIM90600, a Novel Erythronolide-Producing Halophilic Actinomycete Isolated from Salt Field.</title>
        <authorList>
            <person name="Chen D."/>
            <person name="Feng J."/>
            <person name="Huang L."/>
            <person name="Zhang Q."/>
            <person name="Wu J."/>
            <person name="Zhu X."/>
            <person name="Duan Y."/>
            <person name="Xu Z."/>
        </authorList>
    </citation>
    <scope>NUCLEOTIDE SEQUENCE [LARGE SCALE GENOMIC DNA]</scope>
    <source>
        <strain evidence="3 4">YIM90600</strain>
    </source>
</reference>
<dbReference type="HOGENOM" id="CLU_2949748_0_0_11"/>
<dbReference type="AlphaFoldDB" id="A0A099D6L8"/>
<dbReference type="EMBL" id="JPMV01000016">
    <property type="protein sequence ID" value="KGI81669.1"/>
    <property type="molecule type" value="Genomic_DNA"/>
</dbReference>
<feature type="region of interest" description="Disordered" evidence="1">
    <location>
        <begin position="40"/>
        <end position="59"/>
    </location>
</feature>
<dbReference type="Proteomes" id="UP000215043">
    <property type="component" value="Chromosome"/>
</dbReference>
<sequence>METRRPTAAYRGAATRTPACRGEYDTAGHPTVADPVNRAGAAVAPAPPGVPTAEPTTDG</sequence>
<gene>
    <name evidence="2" type="ORF">CDG81_07165</name>
    <name evidence="3" type="ORF">IL38_09545</name>
</gene>
<accession>A0A099D6L8</accession>
<evidence type="ECO:0000313" key="2">
    <source>
        <dbReference type="EMBL" id="ASU78120.1"/>
    </source>
</evidence>
<keyword evidence="4" id="KW-1185">Reference proteome</keyword>
<evidence type="ECO:0000313" key="4">
    <source>
        <dbReference type="Proteomes" id="UP000029737"/>
    </source>
</evidence>
<dbReference type="KEGG" id="aey:CDG81_07165"/>
<dbReference type="EMBL" id="CP022752">
    <property type="protein sequence ID" value="ASU78120.1"/>
    <property type="molecule type" value="Genomic_DNA"/>
</dbReference>
<organism evidence="2 5">
    <name type="scientific">Actinopolyspora erythraea</name>
    <dbReference type="NCBI Taxonomy" id="414996"/>
    <lineage>
        <taxon>Bacteria</taxon>
        <taxon>Bacillati</taxon>
        <taxon>Actinomycetota</taxon>
        <taxon>Actinomycetes</taxon>
        <taxon>Actinopolysporales</taxon>
        <taxon>Actinopolysporaceae</taxon>
        <taxon>Actinopolyspora</taxon>
    </lineage>
</organism>
<feature type="region of interest" description="Disordered" evidence="1">
    <location>
        <begin position="1"/>
        <end position="34"/>
    </location>
</feature>
<dbReference type="Proteomes" id="UP000029737">
    <property type="component" value="Unassembled WGS sequence"/>
</dbReference>